<dbReference type="OrthoDB" id="2528184at2759"/>
<feature type="coiled-coil region" evidence="1">
    <location>
        <begin position="145"/>
        <end position="193"/>
    </location>
</feature>
<accession>A0A6A4HEL0</accession>
<feature type="region of interest" description="Disordered" evidence="2">
    <location>
        <begin position="26"/>
        <end position="51"/>
    </location>
</feature>
<evidence type="ECO:0000256" key="2">
    <source>
        <dbReference type="SAM" id="MobiDB-lite"/>
    </source>
</evidence>
<dbReference type="EMBL" id="ML769527">
    <property type="protein sequence ID" value="KAE9395667.1"/>
    <property type="molecule type" value="Genomic_DNA"/>
</dbReference>
<dbReference type="AlphaFoldDB" id="A0A6A4HEL0"/>
<name>A0A6A4HEL0_9AGAR</name>
<evidence type="ECO:0000313" key="3">
    <source>
        <dbReference type="EMBL" id="KAE9395667.1"/>
    </source>
</evidence>
<proteinExistence type="predicted"/>
<evidence type="ECO:0000313" key="4">
    <source>
        <dbReference type="Proteomes" id="UP000799118"/>
    </source>
</evidence>
<sequence length="514" mass="57562">MILMTKKVLFSLRDLFKPSSSKDQLHTLVEEEEEEEESPIVSQHAVDDDTGSQEGVECMTVFMSSGSGSCPILMAFSVVDSKVSSASEPSNEMLRLVTDPKPEHDELKCDVDGWRVCVSDLEAQILLLVRIEGEKREAWVARLKMGLLEVEKGALERELAQVQDELRERDREMDELMEENERLGREWKREVERLRVAEKSSTEVKEIDFGLFDNGYPLKAVEEEEQLDKDLLNSLQIPQEDIEEDYLSLEEDKDNGLAGYEDEDEDLDKELDLDLINTPSTLTLGSHSPSASSAPMDAFKLPCVAPAPTHRVIGSLLKTWTFPAATSQQNQTPPSQSRDCNEVDMFSNCLKDSESNFSTAGLRSPVLPYTYNSEHNNSEHNKGYSLSAKVLEAFDEDDIMPFSLLPGVLGAIGQEEQESPRSLDVAFKEEEEEEGEEKTRVDDDQEDDDDIYPASRVPPALDNHPSGPPDDLHSHPTVYTVAALNNATHKIWPYLAQFLISSLGLSCGLKLSYL</sequence>
<keyword evidence="4" id="KW-1185">Reference proteome</keyword>
<dbReference type="Proteomes" id="UP000799118">
    <property type="component" value="Unassembled WGS sequence"/>
</dbReference>
<feature type="region of interest" description="Disordered" evidence="2">
    <location>
        <begin position="415"/>
        <end position="474"/>
    </location>
</feature>
<evidence type="ECO:0000256" key="1">
    <source>
        <dbReference type="SAM" id="Coils"/>
    </source>
</evidence>
<reference evidence="3" key="1">
    <citation type="journal article" date="2019" name="Environ. Microbiol.">
        <title>Fungal ecological strategies reflected in gene transcription - a case study of two litter decomposers.</title>
        <authorList>
            <person name="Barbi F."/>
            <person name="Kohler A."/>
            <person name="Barry K."/>
            <person name="Baskaran P."/>
            <person name="Daum C."/>
            <person name="Fauchery L."/>
            <person name="Ihrmark K."/>
            <person name="Kuo A."/>
            <person name="LaButti K."/>
            <person name="Lipzen A."/>
            <person name="Morin E."/>
            <person name="Grigoriev I.V."/>
            <person name="Henrissat B."/>
            <person name="Lindahl B."/>
            <person name="Martin F."/>
        </authorList>
    </citation>
    <scope>NUCLEOTIDE SEQUENCE</scope>
    <source>
        <strain evidence="3">JB14</strain>
    </source>
</reference>
<organism evidence="3 4">
    <name type="scientific">Gymnopus androsaceus JB14</name>
    <dbReference type="NCBI Taxonomy" id="1447944"/>
    <lineage>
        <taxon>Eukaryota</taxon>
        <taxon>Fungi</taxon>
        <taxon>Dikarya</taxon>
        <taxon>Basidiomycota</taxon>
        <taxon>Agaricomycotina</taxon>
        <taxon>Agaricomycetes</taxon>
        <taxon>Agaricomycetidae</taxon>
        <taxon>Agaricales</taxon>
        <taxon>Marasmiineae</taxon>
        <taxon>Omphalotaceae</taxon>
        <taxon>Gymnopus</taxon>
    </lineage>
</organism>
<protein>
    <submittedName>
        <fullName evidence="3">Uncharacterized protein</fullName>
    </submittedName>
</protein>
<gene>
    <name evidence="3" type="ORF">BT96DRAFT_1043524</name>
</gene>
<keyword evidence="1" id="KW-0175">Coiled coil</keyword>